<dbReference type="CDD" id="cd03225">
    <property type="entry name" value="ABC_cobalt_CbiO_domain1"/>
    <property type="match status" value="1"/>
</dbReference>
<keyword evidence="5" id="KW-0547">Nucleotide-binding</keyword>
<dbReference type="GO" id="GO:0005524">
    <property type="term" value="F:ATP binding"/>
    <property type="evidence" value="ECO:0007669"/>
    <property type="project" value="UniProtKB-KW"/>
</dbReference>
<dbReference type="SMART" id="SM00382">
    <property type="entry name" value="AAA"/>
    <property type="match status" value="1"/>
</dbReference>
<organism evidence="10 11">
    <name type="scientific">Vagococcus fluvialis bH819</name>
    <dbReference type="NCBI Taxonomy" id="1255619"/>
    <lineage>
        <taxon>Bacteria</taxon>
        <taxon>Bacillati</taxon>
        <taxon>Bacillota</taxon>
        <taxon>Bacilli</taxon>
        <taxon>Lactobacillales</taxon>
        <taxon>Enterococcaceae</taxon>
        <taxon>Vagococcus</taxon>
    </lineage>
</organism>
<dbReference type="InterPro" id="IPR015856">
    <property type="entry name" value="ABC_transpr_CbiO/EcfA_su"/>
</dbReference>
<name>A0A1X6WLT5_9ENTE</name>
<evidence type="ECO:0000256" key="2">
    <source>
        <dbReference type="ARBA" id="ARBA00005417"/>
    </source>
</evidence>
<evidence type="ECO:0000313" key="10">
    <source>
        <dbReference type="EMBL" id="SLM85303.1"/>
    </source>
</evidence>
<dbReference type="InterPro" id="IPR003439">
    <property type="entry name" value="ABC_transporter-like_ATP-bd"/>
</dbReference>
<sequence>MAYITCDNFSYSYPLSESPILSNLSFSANKGEFIAIVGENSSGKTTLCNALRGFVPHFYKGDFSGEITVAGKKINQIKRLSDVADLIGYIFQNPFTQMSGIEDTVFQELAFGLENLGLPKEKIIENVSKILRELDLESIQDCHPLYLSGGQQQKVALGSILAMDPEILIADEPTSQLDPVSTNDIFSLLKKINNNGKTIFLVEHKIDLIYEYASRILVMHDGKIIIDDKPETAFLDNRLEDLGVELPKILELGKLLQKRYNLAACPINKEEIKEVVLFYKDRK</sequence>
<dbReference type="SUPFAM" id="SSF52540">
    <property type="entry name" value="P-loop containing nucleoside triphosphate hydrolases"/>
    <property type="match status" value="1"/>
</dbReference>
<dbReference type="GO" id="GO:0042626">
    <property type="term" value="F:ATPase-coupled transmembrane transporter activity"/>
    <property type="evidence" value="ECO:0007669"/>
    <property type="project" value="TreeGrafter"/>
</dbReference>
<gene>
    <name evidence="10" type="ORF">FM121_04345</name>
</gene>
<dbReference type="Pfam" id="PF00005">
    <property type="entry name" value="ABC_tran"/>
    <property type="match status" value="1"/>
</dbReference>
<reference evidence="11" key="1">
    <citation type="submission" date="2017-02" db="EMBL/GenBank/DDBJ databases">
        <authorList>
            <person name="Dridi B."/>
        </authorList>
    </citation>
    <scope>NUCLEOTIDE SEQUENCE [LARGE SCALE GENOMIC DNA]</scope>
    <source>
        <strain evidence="11">bH819</strain>
    </source>
</reference>
<dbReference type="Gene3D" id="3.40.50.300">
    <property type="entry name" value="P-loop containing nucleotide triphosphate hydrolases"/>
    <property type="match status" value="1"/>
</dbReference>
<dbReference type="PANTHER" id="PTHR43553">
    <property type="entry name" value="HEAVY METAL TRANSPORTER"/>
    <property type="match status" value="1"/>
</dbReference>
<dbReference type="RefSeq" id="WP_086950940.1">
    <property type="nucleotide sequence ID" value="NZ_FWFD01000008.1"/>
</dbReference>
<protein>
    <submittedName>
        <fullName evidence="10">Duplicated ATPase component CbrU of energizing module of predicted cobalamin ECF transporter</fullName>
    </submittedName>
</protein>
<dbReference type="Proteomes" id="UP000195918">
    <property type="component" value="Unassembled WGS sequence"/>
</dbReference>
<keyword evidence="7" id="KW-1278">Translocase</keyword>
<evidence type="ECO:0000259" key="9">
    <source>
        <dbReference type="PROSITE" id="PS50893"/>
    </source>
</evidence>
<dbReference type="OrthoDB" id="9784332at2"/>
<accession>A0A1X6WLT5</accession>
<evidence type="ECO:0000256" key="6">
    <source>
        <dbReference type="ARBA" id="ARBA00022840"/>
    </source>
</evidence>
<keyword evidence="8" id="KW-0472">Membrane</keyword>
<dbReference type="PROSITE" id="PS00211">
    <property type="entry name" value="ABC_TRANSPORTER_1"/>
    <property type="match status" value="1"/>
</dbReference>
<feature type="domain" description="ABC transporter" evidence="9">
    <location>
        <begin position="4"/>
        <end position="246"/>
    </location>
</feature>
<keyword evidence="3" id="KW-0813">Transport</keyword>
<keyword evidence="6" id="KW-0067">ATP-binding</keyword>
<dbReference type="InterPro" id="IPR003593">
    <property type="entry name" value="AAA+_ATPase"/>
</dbReference>
<dbReference type="InterPro" id="IPR027417">
    <property type="entry name" value="P-loop_NTPase"/>
</dbReference>
<dbReference type="GO" id="GO:0043190">
    <property type="term" value="C:ATP-binding cassette (ABC) transporter complex"/>
    <property type="evidence" value="ECO:0007669"/>
    <property type="project" value="TreeGrafter"/>
</dbReference>
<dbReference type="PROSITE" id="PS50893">
    <property type="entry name" value="ABC_TRANSPORTER_2"/>
    <property type="match status" value="1"/>
</dbReference>
<comment type="similarity">
    <text evidence="2">Belongs to the ABC transporter superfamily.</text>
</comment>
<proteinExistence type="inferred from homology"/>
<evidence type="ECO:0000256" key="4">
    <source>
        <dbReference type="ARBA" id="ARBA00022475"/>
    </source>
</evidence>
<evidence type="ECO:0000256" key="3">
    <source>
        <dbReference type="ARBA" id="ARBA00022448"/>
    </source>
</evidence>
<evidence type="ECO:0000256" key="7">
    <source>
        <dbReference type="ARBA" id="ARBA00022967"/>
    </source>
</evidence>
<dbReference type="InterPro" id="IPR017871">
    <property type="entry name" value="ABC_transporter-like_CS"/>
</dbReference>
<dbReference type="AlphaFoldDB" id="A0A1X6WLT5"/>
<comment type="subcellular location">
    <subcellularLocation>
        <location evidence="1">Cell membrane</location>
        <topology evidence="1">Peripheral membrane protein</topology>
    </subcellularLocation>
</comment>
<dbReference type="GO" id="GO:0016887">
    <property type="term" value="F:ATP hydrolysis activity"/>
    <property type="evidence" value="ECO:0007669"/>
    <property type="project" value="InterPro"/>
</dbReference>
<dbReference type="FunFam" id="3.40.50.300:FF:000224">
    <property type="entry name" value="Energy-coupling factor transporter ATP-binding protein EcfA"/>
    <property type="match status" value="1"/>
</dbReference>
<evidence type="ECO:0000313" key="11">
    <source>
        <dbReference type="Proteomes" id="UP000195918"/>
    </source>
</evidence>
<keyword evidence="4" id="KW-1003">Cell membrane</keyword>
<evidence type="ECO:0000256" key="5">
    <source>
        <dbReference type="ARBA" id="ARBA00022741"/>
    </source>
</evidence>
<evidence type="ECO:0000256" key="1">
    <source>
        <dbReference type="ARBA" id="ARBA00004202"/>
    </source>
</evidence>
<dbReference type="EMBL" id="FWFD01000008">
    <property type="protein sequence ID" value="SLM85303.1"/>
    <property type="molecule type" value="Genomic_DNA"/>
</dbReference>
<dbReference type="InterPro" id="IPR050095">
    <property type="entry name" value="ECF_ABC_transporter_ATP-bd"/>
</dbReference>
<keyword evidence="11" id="KW-1185">Reference proteome</keyword>
<evidence type="ECO:0000256" key="8">
    <source>
        <dbReference type="ARBA" id="ARBA00023136"/>
    </source>
</evidence>